<dbReference type="VEuPathDB" id="FungiDB:BCV72DRAFT_117091"/>
<dbReference type="PANTHER" id="PTHR18896:SF186">
    <property type="entry name" value="PHOSPHOLIPASE D"/>
    <property type="match status" value="1"/>
</dbReference>
<keyword evidence="4" id="KW-0442">Lipid degradation</keyword>
<reference evidence="7" key="1">
    <citation type="journal article" date="2016" name="Proc. Natl. Acad. Sci. U.S.A.">
        <title>Lipid metabolic changes in an early divergent fungus govern the establishment of a mutualistic symbiosis with endobacteria.</title>
        <authorList>
            <person name="Lastovetsky O.A."/>
            <person name="Gaspar M.L."/>
            <person name="Mondo S.J."/>
            <person name="LaButti K.M."/>
            <person name="Sandor L."/>
            <person name="Grigoriev I.V."/>
            <person name="Henry S.A."/>
            <person name="Pawlowska T.E."/>
        </authorList>
    </citation>
    <scope>NUCLEOTIDE SEQUENCE [LARGE SCALE GENOMIC DNA]</scope>
    <source>
        <strain evidence="7">ATCC 52814</strain>
    </source>
</reference>
<dbReference type="EMBL" id="KV921914">
    <property type="protein sequence ID" value="ORE06881.1"/>
    <property type="molecule type" value="Genomic_DNA"/>
</dbReference>
<evidence type="ECO:0000256" key="1">
    <source>
        <dbReference type="ARBA" id="ARBA00012027"/>
    </source>
</evidence>
<accession>A0A1X0R4I2</accession>
<name>A0A1X0R4I2_RHIZD</name>
<dbReference type="PIRSF" id="PIRSF009376">
    <property type="entry name" value="Phospholipase_D_euk"/>
    <property type="match status" value="1"/>
</dbReference>
<protein>
    <recommendedName>
        <fullName evidence="1">phospholipase D</fullName>
        <ecNumber evidence="1">3.1.4.4</ecNumber>
    </recommendedName>
</protein>
<evidence type="ECO:0000259" key="6">
    <source>
        <dbReference type="PROSITE" id="PS50035"/>
    </source>
</evidence>
<dbReference type="Pfam" id="PF00614">
    <property type="entry name" value="PLDc"/>
    <property type="match status" value="1"/>
</dbReference>
<dbReference type="InterPro" id="IPR001736">
    <property type="entry name" value="PLipase_D/transphosphatidylase"/>
</dbReference>
<dbReference type="Gene3D" id="3.30.870.10">
    <property type="entry name" value="Endonuclease Chain A"/>
    <property type="match status" value="3"/>
</dbReference>
<dbReference type="Proteomes" id="UP000242414">
    <property type="component" value="Unassembled WGS sequence"/>
</dbReference>
<dbReference type="GO" id="GO:0004630">
    <property type="term" value="F:phospholipase D activity"/>
    <property type="evidence" value="ECO:0007669"/>
    <property type="project" value="UniProtKB-EC"/>
</dbReference>
<dbReference type="CDD" id="cd09141">
    <property type="entry name" value="PLDc_vPLD1_2_yPLD_like_2"/>
    <property type="match status" value="1"/>
</dbReference>
<dbReference type="CDD" id="cd09138">
    <property type="entry name" value="PLDc_vPLD1_2_yPLD_like_1"/>
    <property type="match status" value="1"/>
</dbReference>
<keyword evidence="3" id="KW-0378">Hydrolase</keyword>
<dbReference type="Pfam" id="PF13091">
    <property type="entry name" value="PLDc_2"/>
    <property type="match status" value="1"/>
</dbReference>
<keyword evidence="2" id="KW-0677">Repeat</keyword>
<dbReference type="SUPFAM" id="SSF56024">
    <property type="entry name" value="Phospholipase D/nuclease"/>
    <property type="match status" value="2"/>
</dbReference>
<evidence type="ECO:0000256" key="2">
    <source>
        <dbReference type="ARBA" id="ARBA00022737"/>
    </source>
</evidence>
<dbReference type="PROSITE" id="PS50035">
    <property type="entry name" value="PLD"/>
    <property type="match status" value="2"/>
</dbReference>
<dbReference type="GO" id="GO:0009395">
    <property type="term" value="P:phospholipid catabolic process"/>
    <property type="evidence" value="ECO:0007669"/>
    <property type="project" value="TreeGrafter"/>
</dbReference>
<dbReference type="EC" id="3.1.4.4" evidence="1"/>
<dbReference type="PANTHER" id="PTHR18896">
    <property type="entry name" value="PHOSPHOLIPASE D"/>
    <property type="match status" value="1"/>
</dbReference>
<evidence type="ECO:0000313" key="7">
    <source>
        <dbReference type="EMBL" id="ORE06881.1"/>
    </source>
</evidence>
<evidence type="ECO:0000256" key="3">
    <source>
        <dbReference type="ARBA" id="ARBA00022801"/>
    </source>
</evidence>
<dbReference type="OrthoDB" id="14911at2759"/>
<proteinExistence type="predicted"/>
<feature type="domain" description="PLD phosphodiesterase" evidence="6">
    <location>
        <begin position="163"/>
        <end position="190"/>
    </location>
</feature>
<dbReference type="GO" id="GO:0006654">
    <property type="term" value="P:phosphatidic acid biosynthetic process"/>
    <property type="evidence" value="ECO:0007669"/>
    <property type="project" value="InterPro"/>
</dbReference>
<organism evidence="7">
    <name type="scientific">Rhizopus microsporus var. microsporus</name>
    <dbReference type="NCBI Taxonomy" id="86635"/>
    <lineage>
        <taxon>Eukaryota</taxon>
        <taxon>Fungi</taxon>
        <taxon>Fungi incertae sedis</taxon>
        <taxon>Mucoromycota</taxon>
        <taxon>Mucoromycotina</taxon>
        <taxon>Mucoromycetes</taxon>
        <taxon>Mucorales</taxon>
        <taxon>Mucorineae</taxon>
        <taxon>Rhizopodaceae</taxon>
        <taxon>Rhizopus</taxon>
    </lineage>
</organism>
<evidence type="ECO:0000256" key="4">
    <source>
        <dbReference type="ARBA" id="ARBA00022963"/>
    </source>
</evidence>
<evidence type="ECO:0000256" key="5">
    <source>
        <dbReference type="ARBA" id="ARBA00023098"/>
    </source>
</evidence>
<dbReference type="AlphaFoldDB" id="A0A1X0R4I2"/>
<keyword evidence="5" id="KW-0443">Lipid metabolism</keyword>
<sequence>MPVINHLANKVKHKLRETVSCIVNPDASKLDEEEEEYLAEGHRYDSFAPVRHDAMVKFFIDGHDYCWAVSEAIENAKEVIFIADWWLSPELYLRRPPAKYPQYRIDNLLKRKAEEGVLIYIVVYKEVEMAMTLDSAYTKKKLQDLHENIVVQRHPDHAVGGTFFWSHHEKFVVIDNRIAFVGGIDLCYGRWDTHAHRLADFHSSDPTLEIFPGQDYSDARLRDFEHVNEWDLRLVDKTVIPRMPWHDMALCMLGHPVLDVARHFCDRWNFIKQSKALDKRHVPFLKPPAGGYSSYQNFKIPLESRLLRSYHYGHSTHGVQGTCRVQVLRSSAEWSSGIKLEHSIQNAYIDVITQAKHYIYIENQFFITTTEKDDNYIIKNQIGTAIVNRIIKAHEEQEKFKVFVLIPLMPAFPAELSTKDAATARLVMYYQYVSICSGPKSIYEKLRKANINPEDYIRFYSLRSYDRINRPIVEEMLARSAGYTSYDALGRVILNEQEKEEKEIPPAGFVLPQDRPPREGFTAATSIAPDAMDGGHKVMNEPWVSDRANYQPRDDIHEKQEASDYVTEELYIHGKLLIADDRVVIMGSANLNDRSQCGDRDSEIAVIVEDQEMILSRMNNQPYEASRFAATLRRQLWKEHLGLIKEEEMDFVTPAMLPLPVPHVDLTQTKEDHWVMDPLDEETLIRWNKTAATNTLAFRNVFHCVPDDTLTNWDEYHAFYPDPSKINLGHVYDPSMPVQEIRENLDKIHGHLVEFPTQFLRFEDLQGSSLPIVGTAVQELYT</sequence>
<dbReference type="SMART" id="SM00155">
    <property type="entry name" value="PLDc"/>
    <property type="match status" value="2"/>
</dbReference>
<dbReference type="InterPro" id="IPR025202">
    <property type="entry name" value="PLD-like_dom"/>
</dbReference>
<gene>
    <name evidence="7" type="ORF">BCV72DRAFT_117091</name>
</gene>
<dbReference type="InterPro" id="IPR016555">
    <property type="entry name" value="PLipase_D_euk"/>
</dbReference>
<feature type="domain" description="PLD phosphodiesterase" evidence="6">
    <location>
        <begin position="568"/>
        <end position="595"/>
    </location>
</feature>
<dbReference type="InterPro" id="IPR015679">
    <property type="entry name" value="PLipase_D_fam"/>
</dbReference>
<dbReference type="GO" id="GO:0035556">
    <property type="term" value="P:intracellular signal transduction"/>
    <property type="evidence" value="ECO:0007669"/>
    <property type="project" value="InterPro"/>
</dbReference>